<organism evidence="5 6">
    <name type="scientific">Wenzhouxiangella sediminis</name>
    <dbReference type="NCBI Taxonomy" id="1792836"/>
    <lineage>
        <taxon>Bacteria</taxon>
        <taxon>Pseudomonadati</taxon>
        <taxon>Pseudomonadota</taxon>
        <taxon>Gammaproteobacteria</taxon>
        <taxon>Chromatiales</taxon>
        <taxon>Wenzhouxiangellaceae</taxon>
        <taxon>Wenzhouxiangella</taxon>
    </lineage>
</organism>
<dbReference type="Pfam" id="PF12833">
    <property type="entry name" value="HTH_18"/>
    <property type="match status" value="1"/>
</dbReference>
<name>A0A3E1KB06_9GAMM</name>
<dbReference type="PANTHER" id="PTHR47894:SF1">
    <property type="entry name" value="HTH-TYPE TRANSCRIPTIONAL REGULATOR VQSM"/>
    <property type="match status" value="1"/>
</dbReference>
<evidence type="ECO:0000256" key="1">
    <source>
        <dbReference type="ARBA" id="ARBA00023015"/>
    </source>
</evidence>
<evidence type="ECO:0000259" key="4">
    <source>
        <dbReference type="PROSITE" id="PS01124"/>
    </source>
</evidence>
<dbReference type="AlphaFoldDB" id="A0A3E1KB06"/>
<reference evidence="5 6" key="1">
    <citation type="submission" date="2018-08" db="EMBL/GenBank/DDBJ databases">
        <title>Wenzhouxiangella salilacus sp. nov., a novel bacterium isolated from a saline lake in Xinjiang Province, China.</title>
        <authorList>
            <person name="Han S."/>
        </authorList>
    </citation>
    <scope>NUCLEOTIDE SEQUENCE [LARGE SCALE GENOMIC DNA]</scope>
    <source>
        <strain evidence="5 6">XDB06</strain>
    </source>
</reference>
<comment type="caution">
    <text evidence="5">The sequence shown here is derived from an EMBL/GenBank/DDBJ whole genome shotgun (WGS) entry which is preliminary data.</text>
</comment>
<feature type="domain" description="HTH araC/xylS-type" evidence="4">
    <location>
        <begin position="234"/>
        <end position="332"/>
    </location>
</feature>
<dbReference type="InterPro" id="IPR018060">
    <property type="entry name" value="HTH_AraC"/>
</dbReference>
<evidence type="ECO:0000256" key="3">
    <source>
        <dbReference type="ARBA" id="ARBA00023163"/>
    </source>
</evidence>
<accession>A0A3E1KB06</accession>
<dbReference type="SUPFAM" id="SSF46689">
    <property type="entry name" value="Homeodomain-like"/>
    <property type="match status" value="1"/>
</dbReference>
<dbReference type="PANTHER" id="PTHR47894">
    <property type="entry name" value="HTH-TYPE TRANSCRIPTIONAL REGULATOR GADX"/>
    <property type="match status" value="1"/>
</dbReference>
<dbReference type="Pfam" id="PF12625">
    <property type="entry name" value="Arabinose_bd"/>
    <property type="match status" value="1"/>
</dbReference>
<protein>
    <submittedName>
        <fullName evidence="5">AraC family transcriptional regulator</fullName>
    </submittedName>
</protein>
<dbReference type="InterPro" id="IPR020449">
    <property type="entry name" value="Tscrpt_reg_AraC-type_HTH"/>
</dbReference>
<dbReference type="SMART" id="SM00342">
    <property type="entry name" value="HTH_ARAC"/>
    <property type="match status" value="1"/>
</dbReference>
<dbReference type="InterPro" id="IPR032687">
    <property type="entry name" value="AraC-type_N"/>
</dbReference>
<dbReference type="GO" id="GO:0000976">
    <property type="term" value="F:transcription cis-regulatory region binding"/>
    <property type="evidence" value="ECO:0007669"/>
    <property type="project" value="TreeGrafter"/>
</dbReference>
<dbReference type="PRINTS" id="PR00032">
    <property type="entry name" value="HTHARAC"/>
</dbReference>
<dbReference type="GO" id="GO:0003700">
    <property type="term" value="F:DNA-binding transcription factor activity"/>
    <property type="evidence" value="ECO:0007669"/>
    <property type="project" value="InterPro"/>
</dbReference>
<dbReference type="InterPro" id="IPR009057">
    <property type="entry name" value="Homeodomain-like_sf"/>
</dbReference>
<dbReference type="EMBL" id="QUZK01000024">
    <property type="protein sequence ID" value="RFF31044.1"/>
    <property type="molecule type" value="Genomic_DNA"/>
</dbReference>
<evidence type="ECO:0000256" key="2">
    <source>
        <dbReference type="ARBA" id="ARBA00023125"/>
    </source>
</evidence>
<evidence type="ECO:0000313" key="6">
    <source>
        <dbReference type="Proteomes" id="UP000260351"/>
    </source>
</evidence>
<evidence type="ECO:0000313" key="5">
    <source>
        <dbReference type="EMBL" id="RFF31044.1"/>
    </source>
</evidence>
<keyword evidence="1" id="KW-0805">Transcription regulation</keyword>
<dbReference type="PROSITE" id="PS01124">
    <property type="entry name" value="HTH_ARAC_FAMILY_2"/>
    <property type="match status" value="1"/>
</dbReference>
<proteinExistence type="predicted"/>
<keyword evidence="2" id="KW-0238">DNA-binding</keyword>
<sequence length="339" mass="38249">MGQITSLFVYKVIDQAHHEQDKRELLESIGIDPDAPVDPRMMVADTDYYAFFERVARSHPNGTLLPLRTGASMRCAEYGAFGLAWKSALDLRGSFRRAERYARVLSSVSTYHVREDNDGVYMELRRDGDRSNAGLRLSNEATIASIVAISQEVSSRTFQAEAVFFKHDAPKTPHVHENHFGCAVHFGADRDALLVSRQMVETPNKLGDPDIVKFFDTQLDTELSRFEEGSSFERRVRNQIAQLLSQGTPQISEVASCFAISGRTLQRRLSNRGNSFTTLVDESRRELAERLLRDTAYPLAEVAFLTGFSEQSAFNRAFKRWAGQTPRSYRLAVHDATDD</sequence>
<dbReference type="RefSeq" id="WP_116650196.1">
    <property type="nucleotide sequence ID" value="NZ_QUZK01000024.1"/>
</dbReference>
<keyword evidence="6" id="KW-1185">Reference proteome</keyword>
<dbReference type="Proteomes" id="UP000260351">
    <property type="component" value="Unassembled WGS sequence"/>
</dbReference>
<dbReference type="OrthoDB" id="5582699at2"/>
<keyword evidence="3" id="KW-0804">Transcription</keyword>
<gene>
    <name evidence="5" type="ORF">DZC52_05865</name>
</gene>
<dbReference type="Gene3D" id="1.10.10.60">
    <property type="entry name" value="Homeodomain-like"/>
    <property type="match status" value="1"/>
</dbReference>
<dbReference type="GO" id="GO:0005829">
    <property type="term" value="C:cytosol"/>
    <property type="evidence" value="ECO:0007669"/>
    <property type="project" value="TreeGrafter"/>
</dbReference>